<feature type="domain" description="3'-5' exonuclease" evidence="3">
    <location>
        <begin position="27"/>
        <end position="202"/>
    </location>
</feature>
<proteinExistence type="predicted"/>
<keyword evidence="1" id="KW-0540">Nuclease</keyword>
<evidence type="ECO:0000259" key="3">
    <source>
        <dbReference type="SMART" id="SM00474"/>
    </source>
</evidence>
<evidence type="ECO:0000256" key="2">
    <source>
        <dbReference type="ARBA" id="ARBA00022801"/>
    </source>
</evidence>
<accession>A0A7J6GBI5</accession>
<evidence type="ECO:0000313" key="5">
    <source>
        <dbReference type="Proteomes" id="UP000583929"/>
    </source>
</evidence>
<evidence type="ECO:0000256" key="1">
    <source>
        <dbReference type="ARBA" id="ARBA00022722"/>
    </source>
</evidence>
<dbReference type="GO" id="GO:0008408">
    <property type="term" value="F:3'-5' exonuclease activity"/>
    <property type="evidence" value="ECO:0007669"/>
    <property type="project" value="InterPro"/>
</dbReference>
<organism evidence="4 5">
    <name type="scientific">Cannabis sativa</name>
    <name type="common">Hemp</name>
    <name type="synonym">Marijuana</name>
    <dbReference type="NCBI Taxonomy" id="3483"/>
    <lineage>
        <taxon>Eukaryota</taxon>
        <taxon>Viridiplantae</taxon>
        <taxon>Streptophyta</taxon>
        <taxon>Embryophyta</taxon>
        <taxon>Tracheophyta</taxon>
        <taxon>Spermatophyta</taxon>
        <taxon>Magnoliopsida</taxon>
        <taxon>eudicotyledons</taxon>
        <taxon>Gunneridae</taxon>
        <taxon>Pentapetalae</taxon>
        <taxon>rosids</taxon>
        <taxon>fabids</taxon>
        <taxon>Rosales</taxon>
        <taxon>Cannabaceae</taxon>
        <taxon>Cannabis</taxon>
    </lineage>
</organism>
<name>A0A7J6GBI5_CANSA</name>
<dbReference type="GO" id="GO:0006139">
    <property type="term" value="P:nucleobase-containing compound metabolic process"/>
    <property type="evidence" value="ECO:0007669"/>
    <property type="project" value="InterPro"/>
</dbReference>
<dbReference type="GO" id="GO:0005737">
    <property type="term" value="C:cytoplasm"/>
    <property type="evidence" value="ECO:0007669"/>
    <property type="project" value="TreeGrafter"/>
</dbReference>
<dbReference type="InterPro" id="IPR036397">
    <property type="entry name" value="RNaseH_sf"/>
</dbReference>
<keyword evidence="5" id="KW-1185">Reference proteome</keyword>
<keyword evidence="2" id="KW-0378">Hydrolase</keyword>
<dbReference type="SUPFAM" id="SSF53098">
    <property type="entry name" value="Ribonuclease H-like"/>
    <property type="match status" value="1"/>
</dbReference>
<dbReference type="Gene3D" id="3.30.420.10">
    <property type="entry name" value="Ribonuclease H-like superfamily/Ribonuclease H"/>
    <property type="match status" value="1"/>
</dbReference>
<sequence length="203" mass="23086">MPNQLTYTDHYIDVGDDTVKTLVTNAPDMVDSWIEDIERIHRRRLNRLVVGLDIEWRPNITRVNPIAVLQLCVGRRCLIFQLIHAPYIPNSLREFLEAGAYTFVGVGIHQDARRLMSEKGVDVTTCVDLGGLAAEVTGNRSMKNVGLKGLAREFLQLNMEKPRNVALSNWDVRWLSSDQVQYACTDAFVSFEIGRVLQAWKWG</sequence>
<comment type="caution">
    <text evidence="4">The sequence shown here is derived from an EMBL/GenBank/DDBJ whole genome shotgun (WGS) entry which is preliminary data.</text>
</comment>
<dbReference type="FunFam" id="3.30.420.10:FF:000054">
    <property type="entry name" value="Werner Syndrome-like exonuclease"/>
    <property type="match status" value="1"/>
</dbReference>
<dbReference type="GO" id="GO:0003676">
    <property type="term" value="F:nucleic acid binding"/>
    <property type="evidence" value="ECO:0007669"/>
    <property type="project" value="InterPro"/>
</dbReference>
<dbReference type="InterPro" id="IPR012337">
    <property type="entry name" value="RNaseH-like_sf"/>
</dbReference>
<dbReference type="InterPro" id="IPR002562">
    <property type="entry name" value="3'-5'_exonuclease_dom"/>
</dbReference>
<dbReference type="OMA" id="MAFPIEV"/>
<accession>A0A803P2L4</accession>
<dbReference type="CDD" id="cd06141">
    <property type="entry name" value="WRN_exo"/>
    <property type="match status" value="1"/>
</dbReference>
<dbReference type="Pfam" id="PF01612">
    <property type="entry name" value="DNA_pol_A_exo1"/>
    <property type="match status" value="1"/>
</dbReference>
<dbReference type="EMBL" id="JAATIQ010000123">
    <property type="protein sequence ID" value="KAF4380162.1"/>
    <property type="molecule type" value="Genomic_DNA"/>
</dbReference>
<reference evidence="4 5" key="1">
    <citation type="journal article" date="2020" name="bioRxiv">
        <title>Sequence and annotation of 42 cannabis genomes reveals extensive copy number variation in cannabinoid synthesis and pathogen resistance genes.</title>
        <authorList>
            <person name="Mckernan K.J."/>
            <person name="Helbert Y."/>
            <person name="Kane L.T."/>
            <person name="Ebling H."/>
            <person name="Zhang L."/>
            <person name="Liu B."/>
            <person name="Eaton Z."/>
            <person name="Mclaughlin S."/>
            <person name="Kingan S."/>
            <person name="Baybayan P."/>
            <person name="Concepcion G."/>
            <person name="Jordan M."/>
            <person name="Riva A."/>
            <person name="Barbazuk W."/>
            <person name="Harkins T."/>
        </authorList>
    </citation>
    <scope>NUCLEOTIDE SEQUENCE [LARGE SCALE GENOMIC DNA]</scope>
    <source>
        <strain evidence="5">cv. Jamaican Lion 4</strain>
        <tissue evidence="4">Leaf</tissue>
    </source>
</reference>
<dbReference type="SMART" id="SM00474">
    <property type="entry name" value="35EXOc"/>
    <property type="match status" value="1"/>
</dbReference>
<gene>
    <name evidence="4" type="ORF">G4B88_011236</name>
</gene>
<dbReference type="InterPro" id="IPR051132">
    <property type="entry name" value="3-5_Exonuclease_domain"/>
</dbReference>
<dbReference type="OrthoDB" id="1920326at2759"/>
<protein>
    <recommendedName>
        <fullName evidence="3">3'-5' exonuclease domain-containing protein</fullName>
    </recommendedName>
</protein>
<dbReference type="PANTHER" id="PTHR13620">
    <property type="entry name" value="3-5 EXONUCLEASE"/>
    <property type="match status" value="1"/>
</dbReference>
<dbReference type="GO" id="GO:0005634">
    <property type="term" value="C:nucleus"/>
    <property type="evidence" value="ECO:0007669"/>
    <property type="project" value="TreeGrafter"/>
</dbReference>
<dbReference type="AlphaFoldDB" id="A0A7J6GBI5"/>
<evidence type="ECO:0000313" key="4">
    <source>
        <dbReference type="EMBL" id="KAF4380162.1"/>
    </source>
</evidence>
<dbReference type="PANTHER" id="PTHR13620:SF105">
    <property type="entry name" value="OS01G0737700 PROTEIN"/>
    <property type="match status" value="1"/>
</dbReference>
<dbReference type="Proteomes" id="UP000583929">
    <property type="component" value="Unassembled WGS sequence"/>
</dbReference>